<dbReference type="Gene3D" id="2.40.70.10">
    <property type="entry name" value="Acid Proteases"/>
    <property type="match status" value="1"/>
</dbReference>
<keyword evidence="3 5" id="KW-1133">Transmembrane helix</keyword>
<evidence type="ECO:0000256" key="5">
    <source>
        <dbReference type="SAM" id="Phobius"/>
    </source>
</evidence>
<dbReference type="SUPFAM" id="SSF50630">
    <property type="entry name" value="Acid proteases"/>
    <property type="match status" value="1"/>
</dbReference>
<dbReference type="InterPro" id="IPR021109">
    <property type="entry name" value="Peptidase_aspartic_dom_sf"/>
</dbReference>
<dbReference type="InterPro" id="IPR033121">
    <property type="entry name" value="PEPTIDASE_A1"/>
</dbReference>
<dbReference type="PANTHER" id="PTHR15549">
    <property type="entry name" value="PAIRED IMMUNOGLOBULIN-LIKE TYPE 2 RECEPTOR"/>
    <property type="match status" value="1"/>
</dbReference>
<organism evidence="8 9">
    <name type="scientific">Aureobasidium pullulans EXF-150</name>
    <dbReference type="NCBI Taxonomy" id="1043002"/>
    <lineage>
        <taxon>Eukaryota</taxon>
        <taxon>Fungi</taxon>
        <taxon>Dikarya</taxon>
        <taxon>Ascomycota</taxon>
        <taxon>Pezizomycotina</taxon>
        <taxon>Dothideomycetes</taxon>
        <taxon>Dothideomycetidae</taxon>
        <taxon>Dothideales</taxon>
        <taxon>Saccotheciaceae</taxon>
        <taxon>Aureobasidium</taxon>
    </lineage>
</organism>
<evidence type="ECO:0000256" key="3">
    <source>
        <dbReference type="ARBA" id="ARBA00022989"/>
    </source>
</evidence>
<keyword evidence="4 5" id="KW-0472">Membrane</keyword>
<evidence type="ECO:0000256" key="1">
    <source>
        <dbReference type="ARBA" id="ARBA00004167"/>
    </source>
</evidence>
<feature type="signal peptide" evidence="6">
    <location>
        <begin position="1"/>
        <end position="29"/>
    </location>
</feature>
<name>A0A074XE10_AURPU</name>
<feature type="transmembrane region" description="Helical" evidence="5">
    <location>
        <begin position="513"/>
        <end position="537"/>
    </location>
</feature>
<dbReference type="GO" id="GO:0071944">
    <property type="term" value="C:cell periphery"/>
    <property type="evidence" value="ECO:0007669"/>
    <property type="project" value="UniProtKB-ARBA"/>
</dbReference>
<dbReference type="GeneID" id="40745321"/>
<dbReference type="OrthoDB" id="4074350at2759"/>
<dbReference type="HOGENOM" id="CLU_029272_1_0_1"/>
<accession>A0A074XE10</accession>
<evidence type="ECO:0000313" key="8">
    <source>
        <dbReference type="EMBL" id="KEQ81969.1"/>
    </source>
</evidence>
<reference evidence="8 9" key="1">
    <citation type="journal article" date="2014" name="BMC Genomics">
        <title>Genome sequencing of four Aureobasidium pullulans varieties: biotechnological potential, stress tolerance, and description of new species.</title>
        <authorList>
            <person name="Gostin Ar C."/>
            <person name="Ohm R.A."/>
            <person name="Kogej T."/>
            <person name="Sonjak S."/>
            <person name="Turk M."/>
            <person name="Zajc J."/>
            <person name="Zalar P."/>
            <person name="Grube M."/>
            <person name="Sun H."/>
            <person name="Han J."/>
            <person name="Sharma A."/>
            <person name="Chiniquy J."/>
            <person name="Ngan C.Y."/>
            <person name="Lipzen A."/>
            <person name="Barry K."/>
            <person name="Grigoriev I.V."/>
            <person name="Gunde-Cimerman N."/>
        </authorList>
    </citation>
    <scope>NUCLEOTIDE SEQUENCE [LARGE SCALE GENOMIC DNA]</scope>
    <source>
        <strain evidence="8 9">EXF-150</strain>
    </source>
</reference>
<dbReference type="AlphaFoldDB" id="A0A074XE10"/>
<keyword evidence="6" id="KW-0732">Signal</keyword>
<evidence type="ECO:0000313" key="9">
    <source>
        <dbReference type="Proteomes" id="UP000030706"/>
    </source>
</evidence>
<evidence type="ECO:0000256" key="6">
    <source>
        <dbReference type="SAM" id="SignalP"/>
    </source>
</evidence>
<protein>
    <recommendedName>
        <fullName evidence="7">Peptidase A1 domain-containing protein</fullName>
    </recommendedName>
</protein>
<gene>
    <name evidence="8" type="ORF">M438DRAFT_323553</name>
</gene>
<dbReference type="InterPro" id="IPR051694">
    <property type="entry name" value="Immunoregulatory_rcpt-like"/>
</dbReference>
<keyword evidence="9" id="KW-1185">Reference proteome</keyword>
<feature type="domain" description="Peptidase A1" evidence="7">
    <location>
        <begin position="54"/>
        <end position="437"/>
    </location>
</feature>
<dbReference type="EMBL" id="KL584989">
    <property type="protein sequence ID" value="KEQ81969.1"/>
    <property type="molecule type" value="Genomic_DNA"/>
</dbReference>
<evidence type="ECO:0000256" key="4">
    <source>
        <dbReference type="ARBA" id="ARBA00023136"/>
    </source>
</evidence>
<dbReference type="STRING" id="1043002.A0A074XE10"/>
<dbReference type="RefSeq" id="XP_029758156.1">
    <property type="nucleotide sequence ID" value="XM_029903015.1"/>
</dbReference>
<feature type="chain" id="PRO_5001702179" description="Peptidase A1 domain-containing protein" evidence="6">
    <location>
        <begin position="30"/>
        <end position="632"/>
    </location>
</feature>
<keyword evidence="2 5" id="KW-0812">Transmembrane</keyword>
<dbReference type="PANTHER" id="PTHR15549:SF27">
    <property type="entry name" value="CHITIN-BINDING TYPE-1 DOMAIN-CONTAINING PROTEIN"/>
    <property type="match status" value="1"/>
</dbReference>
<evidence type="ECO:0000259" key="7">
    <source>
        <dbReference type="PROSITE" id="PS51767"/>
    </source>
</evidence>
<sequence length="632" mass="67994">MLNTQSRGSFAISSTLVLLFFSTLECSTAQQFLPIDWSETKHGPDGPWNALSVQVGGMKNSTPIKLQQVQVDLYPGSHWSSFIPMNVSCETAGSTCGQGTTWSPSFDRGTEAVTTVSVSFSPYFVWNNTNTNFEGEVVAQAITLGGKTVYQADLVSFGPEGSGYGYSSSITYPNGVKTLPSLGLLALNAGPNNKDMDQQFAKSDTNSTYGSESVWIPAGYLYNQSIIPSYSYGLQMGSAALGYPGSLYLGGYDKGRVIGPYTTYGTQNPTLLDIQIGVETGGSPFSFQNKTNLLLLDNDDGGSINVEIVPHSPSLYLPVKTCEALTKVLPIYFDQVTKYYLWNTSDPNYNSTVKSASYLSFIFPPAPGASDNVTIKVPFKLLNLTLTYPIVASPVQYFPCQATVPNVDSRIVYALGRAFLQGAFVGWNTNTNIGWLAQAPGPGDSGTGLGTEGKNIANDATVIDVYDGSKSNYFAQSWAKHWEPIPSTANTAPTSAASAPASTAQQKSISTGAIAGIAIGGAVVVFALTAGLVICAMRRRRQRKTVKEIPLDERSDSPKTVDIMMESPSRLLTPPPPFTHGPHELHQGRFYQVAEMPSNREVQELHAESRSAPVNLGRRDVHELGLPPTPRI</sequence>
<dbReference type="PROSITE" id="PS51767">
    <property type="entry name" value="PEPTIDASE_A1"/>
    <property type="match status" value="1"/>
</dbReference>
<comment type="subcellular location">
    <subcellularLocation>
        <location evidence="1">Membrane</location>
        <topology evidence="1">Single-pass membrane protein</topology>
    </subcellularLocation>
</comment>
<dbReference type="GO" id="GO:0016020">
    <property type="term" value="C:membrane"/>
    <property type="evidence" value="ECO:0007669"/>
    <property type="project" value="UniProtKB-SubCell"/>
</dbReference>
<proteinExistence type="predicted"/>
<evidence type="ECO:0000256" key="2">
    <source>
        <dbReference type="ARBA" id="ARBA00022692"/>
    </source>
</evidence>
<dbReference type="Proteomes" id="UP000030706">
    <property type="component" value="Unassembled WGS sequence"/>
</dbReference>